<dbReference type="Proteomes" id="UP000007752">
    <property type="component" value="Chromosome 8"/>
</dbReference>
<accession>A3BPB7</accession>
<reference evidence="2" key="1">
    <citation type="journal article" date="2005" name="PLoS Biol.">
        <title>The genomes of Oryza sativa: a history of duplications.</title>
        <authorList>
            <person name="Yu J."/>
            <person name="Wang J."/>
            <person name="Lin W."/>
            <person name="Li S."/>
            <person name="Li H."/>
            <person name="Zhou J."/>
            <person name="Ni P."/>
            <person name="Dong W."/>
            <person name="Hu S."/>
            <person name="Zeng C."/>
            <person name="Zhang J."/>
            <person name="Zhang Y."/>
            <person name="Li R."/>
            <person name="Xu Z."/>
            <person name="Li S."/>
            <person name="Li X."/>
            <person name="Zheng H."/>
            <person name="Cong L."/>
            <person name="Lin L."/>
            <person name="Yin J."/>
            <person name="Geng J."/>
            <person name="Li G."/>
            <person name="Shi J."/>
            <person name="Liu J."/>
            <person name="Lv H."/>
            <person name="Li J."/>
            <person name="Wang J."/>
            <person name="Deng Y."/>
            <person name="Ran L."/>
            <person name="Shi X."/>
            <person name="Wang X."/>
            <person name="Wu Q."/>
            <person name="Li C."/>
            <person name="Ren X."/>
            <person name="Wang J."/>
            <person name="Wang X."/>
            <person name="Li D."/>
            <person name="Liu D."/>
            <person name="Zhang X."/>
            <person name="Ji Z."/>
            <person name="Zhao W."/>
            <person name="Sun Y."/>
            <person name="Zhang Z."/>
            <person name="Bao J."/>
            <person name="Han Y."/>
            <person name="Dong L."/>
            <person name="Ji J."/>
            <person name="Chen P."/>
            <person name="Wu S."/>
            <person name="Liu J."/>
            <person name="Xiao Y."/>
            <person name="Bu D."/>
            <person name="Tan J."/>
            <person name="Yang L."/>
            <person name="Ye C."/>
            <person name="Zhang J."/>
            <person name="Xu J."/>
            <person name="Zhou Y."/>
            <person name="Yu Y."/>
            <person name="Zhang B."/>
            <person name="Zhuang S."/>
            <person name="Wei H."/>
            <person name="Liu B."/>
            <person name="Lei M."/>
            <person name="Yu H."/>
            <person name="Li Y."/>
            <person name="Xu H."/>
            <person name="Wei S."/>
            <person name="He X."/>
            <person name="Fang L."/>
            <person name="Zhang Z."/>
            <person name="Zhang Y."/>
            <person name="Huang X."/>
            <person name="Su Z."/>
            <person name="Tong W."/>
            <person name="Li J."/>
            <person name="Tong Z."/>
            <person name="Li S."/>
            <person name="Ye J."/>
            <person name="Wang L."/>
            <person name="Fang L."/>
            <person name="Lei T."/>
            <person name="Chen C."/>
            <person name="Chen H."/>
            <person name="Xu Z."/>
            <person name="Li H."/>
            <person name="Huang H."/>
            <person name="Zhang F."/>
            <person name="Xu H."/>
            <person name="Li N."/>
            <person name="Zhao C."/>
            <person name="Li S."/>
            <person name="Dong L."/>
            <person name="Huang Y."/>
            <person name="Li L."/>
            <person name="Xi Y."/>
            <person name="Qi Q."/>
            <person name="Li W."/>
            <person name="Zhang B."/>
            <person name="Hu W."/>
            <person name="Zhang Y."/>
            <person name="Tian X."/>
            <person name="Jiao Y."/>
            <person name="Liang X."/>
            <person name="Jin J."/>
            <person name="Gao L."/>
            <person name="Zheng W."/>
            <person name="Hao B."/>
            <person name="Liu S."/>
            <person name="Wang W."/>
            <person name="Yuan L."/>
            <person name="Cao M."/>
            <person name="McDermott J."/>
            <person name="Samudrala R."/>
            <person name="Wang J."/>
            <person name="Wong G.K."/>
            <person name="Yang H."/>
        </authorList>
    </citation>
    <scope>NUCLEOTIDE SEQUENCE [LARGE SCALE GENOMIC DNA]</scope>
</reference>
<gene>
    <name evidence="2" type="ORF">OsJ_25927</name>
</gene>
<proteinExistence type="predicted"/>
<organism evidence="2">
    <name type="scientific">Oryza sativa subsp. japonica</name>
    <name type="common">Rice</name>
    <dbReference type="NCBI Taxonomy" id="39947"/>
    <lineage>
        <taxon>Eukaryota</taxon>
        <taxon>Viridiplantae</taxon>
        <taxon>Streptophyta</taxon>
        <taxon>Embryophyta</taxon>
        <taxon>Tracheophyta</taxon>
        <taxon>Spermatophyta</taxon>
        <taxon>Magnoliopsida</taxon>
        <taxon>Liliopsida</taxon>
        <taxon>Poales</taxon>
        <taxon>Poaceae</taxon>
        <taxon>BOP clade</taxon>
        <taxon>Oryzoideae</taxon>
        <taxon>Oryzeae</taxon>
        <taxon>Oryzinae</taxon>
        <taxon>Oryza</taxon>
        <taxon>Oryza sativa</taxon>
    </lineage>
</organism>
<reference evidence="2" key="2">
    <citation type="submission" date="2008-12" db="EMBL/GenBank/DDBJ databases">
        <title>Improved gene annotation of the rice (Oryza sativa) genomes.</title>
        <authorList>
            <person name="Wang J."/>
            <person name="Li R."/>
            <person name="Fan W."/>
            <person name="Huang Q."/>
            <person name="Zhang J."/>
            <person name="Zhou Y."/>
            <person name="Hu Y."/>
            <person name="Zi S."/>
            <person name="Li J."/>
            <person name="Ni P."/>
            <person name="Zheng H."/>
            <person name="Zhang Y."/>
            <person name="Zhao M."/>
            <person name="Hao Q."/>
            <person name="McDermott J."/>
            <person name="Samudrala R."/>
            <person name="Kristiansen K."/>
            <person name="Wong G.K.-S."/>
        </authorList>
    </citation>
    <scope>NUCLEOTIDE SEQUENCE</scope>
</reference>
<evidence type="ECO:0000256" key="1">
    <source>
        <dbReference type="SAM" id="MobiDB-lite"/>
    </source>
</evidence>
<dbReference type="EMBL" id="CM000145">
    <property type="protein sequence ID" value="EAZ41406.1"/>
    <property type="molecule type" value="Genomic_DNA"/>
</dbReference>
<dbReference type="AlphaFoldDB" id="A3BPB7"/>
<name>A3BPB7_ORYSJ</name>
<feature type="region of interest" description="Disordered" evidence="1">
    <location>
        <begin position="1"/>
        <end position="33"/>
    </location>
</feature>
<feature type="compositionally biased region" description="Low complexity" evidence="1">
    <location>
        <begin position="1"/>
        <end position="18"/>
    </location>
</feature>
<protein>
    <submittedName>
        <fullName evidence="2">Uncharacterized protein</fullName>
    </submittedName>
</protein>
<evidence type="ECO:0000313" key="2">
    <source>
        <dbReference type="EMBL" id="EAZ41406.1"/>
    </source>
</evidence>
<sequence>MDGSDPPAAASPSAAAAAGDDDDERAAAPAAQPERCEALAGAIAGVLGGALQEHEACAAATARSQGELAAARRPAQRRTRQAIRECTLPGHNATSHKDLFYSQESFSSEHAPALHTKTSFFSCTVAQTELKLD</sequence>